<organism evidence="1 2">
    <name type="scientific">Oidiodendron maius (strain Zn)</name>
    <dbReference type="NCBI Taxonomy" id="913774"/>
    <lineage>
        <taxon>Eukaryota</taxon>
        <taxon>Fungi</taxon>
        <taxon>Dikarya</taxon>
        <taxon>Ascomycota</taxon>
        <taxon>Pezizomycotina</taxon>
        <taxon>Leotiomycetes</taxon>
        <taxon>Leotiomycetes incertae sedis</taxon>
        <taxon>Myxotrichaceae</taxon>
        <taxon>Oidiodendron</taxon>
    </lineage>
</organism>
<protein>
    <submittedName>
        <fullName evidence="1">Uncharacterized protein</fullName>
    </submittedName>
</protein>
<proteinExistence type="predicted"/>
<reference evidence="2" key="2">
    <citation type="submission" date="2015-01" db="EMBL/GenBank/DDBJ databases">
        <title>Evolutionary Origins and Diversification of the Mycorrhizal Mutualists.</title>
        <authorList>
            <consortium name="DOE Joint Genome Institute"/>
            <consortium name="Mycorrhizal Genomics Consortium"/>
            <person name="Kohler A."/>
            <person name="Kuo A."/>
            <person name="Nagy L.G."/>
            <person name="Floudas D."/>
            <person name="Copeland A."/>
            <person name="Barry K.W."/>
            <person name="Cichocki N."/>
            <person name="Veneault-Fourrey C."/>
            <person name="LaButti K."/>
            <person name="Lindquist E.A."/>
            <person name="Lipzen A."/>
            <person name="Lundell T."/>
            <person name="Morin E."/>
            <person name="Murat C."/>
            <person name="Riley R."/>
            <person name="Ohm R."/>
            <person name="Sun H."/>
            <person name="Tunlid A."/>
            <person name="Henrissat B."/>
            <person name="Grigoriev I.V."/>
            <person name="Hibbett D.S."/>
            <person name="Martin F."/>
        </authorList>
    </citation>
    <scope>NUCLEOTIDE SEQUENCE [LARGE SCALE GENOMIC DNA]</scope>
    <source>
        <strain evidence="2">Zn</strain>
    </source>
</reference>
<evidence type="ECO:0000313" key="2">
    <source>
        <dbReference type="Proteomes" id="UP000054321"/>
    </source>
</evidence>
<accession>A0A0C3CI31</accession>
<dbReference type="AlphaFoldDB" id="A0A0C3CI31"/>
<evidence type="ECO:0000313" key="1">
    <source>
        <dbReference type="EMBL" id="KIM98603.1"/>
    </source>
</evidence>
<name>A0A0C3CI31_OIDMZ</name>
<gene>
    <name evidence="1" type="ORF">OIDMADRAFT_20123</name>
</gene>
<dbReference type="Proteomes" id="UP000054321">
    <property type="component" value="Unassembled WGS sequence"/>
</dbReference>
<reference evidence="1 2" key="1">
    <citation type="submission" date="2014-04" db="EMBL/GenBank/DDBJ databases">
        <authorList>
            <consortium name="DOE Joint Genome Institute"/>
            <person name="Kuo A."/>
            <person name="Martino E."/>
            <person name="Perotto S."/>
            <person name="Kohler A."/>
            <person name="Nagy L.G."/>
            <person name="Floudas D."/>
            <person name="Copeland A."/>
            <person name="Barry K.W."/>
            <person name="Cichocki N."/>
            <person name="Veneault-Fourrey C."/>
            <person name="LaButti K."/>
            <person name="Lindquist E.A."/>
            <person name="Lipzen A."/>
            <person name="Lundell T."/>
            <person name="Morin E."/>
            <person name="Murat C."/>
            <person name="Sun H."/>
            <person name="Tunlid A."/>
            <person name="Henrissat B."/>
            <person name="Grigoriev I.V."/>
            <person name="Hibbett D.S."/>
            <person name="Martin F."/>
            <person name="Nordberg H.P."/>
            <person name="Cantor M.N."/>
            <person name="Hua S.X."/>
        </authorList>
    </citation>
    <scope>NUCLEOTIDE SEQUENCE [LARGE SCALE GENOMIC DNA]</scope>
    <source>
        <strain evidence="1 2">Zn</strain>
    </source>
</reference>
<dbReference type="EMBL" id="KN832880">
    <property type="protein sequence ID" value="KIM98603.1"/>
    <property type="molecule type" value="Genomic_DNA"/>
</dbReference>
<dbReference type="HOGENOM" id="CLU_2622641_0_0_1"/>
<dbReference type="InParanoid" id="A0A0C3CI31"/>
<sequence>MATLAMAAPQDLTGTIHLIDRRLETCPCHPNCGCTGPSTGGNLCQCIPDCTSPSGCIEPVDAPCRPNCGCPSGTYGGCTGP</sequence>
<keyword evidence="2" id="KW-1185">Reference proteome</keyword>